<evidence type="ECO:0000256" key="3">
    <source>
        <dbReference type="ARBA" id="ARBA00023163"/>
    </source>
</evidence>
<dbReference type="InterPro" id="IPR011711">
    <property type="entry name" value="GntR_C"/>
</dbReference>
<name>A0ABS2NZK5_9BACI</name>
<protein>
    <submittedName>
        <fullName evidence="5">GntR family transcriptional repressor for pyruvate dehydrogenase complex</fullName>
    </submittedName>
</protein>
<reference evidence="5 6" key="1">
    <citation type="submission" date="2021-01" db="EMBL/GenBank/DDBJ databases">
        <title>Genomic Encyclopedia of Type Strains, Phase IV (KMG-IV): sequencing the most valuable type-strain genomes for metagenomic binning, comparative biology and taxonomic classification.</title>
        <authorList>
            <person name="Goeker M."/>
        </authorList>
    </citation>
    <scope>NUCLEOTIDE SEQUENCE [LARGE SCALE GENOMIC DNA]</scope>
    <source>
        <strain evidence="5 6">DSM 25879</strain>
    </source>
</reference>
<dbReference type="InterPro" id="IPR036390">
    <property type="entry name" value="WH_DNA-bd_sf"/>
</dbReference>
<dbReference type="EMBL" id="JAFBED010000003">
    <property type="protein sequence ID" value="MBM7619798.1"/>
    <property type="molecule type" value="Genomic_DNA"/>
</dbReference>
<dbReference type="SMART" id="SM00895">
    <property type="entry name" value="FCD"/>
    <property type="match status" value="1"/>
</dbReference>
<keyword evidence="2" id="KW-0238">DNA-binding</keyword>
<dbReference type="PANTHER" id="PTHR43537:SF5">
    <property type="entry name" value="UXU OPERON TRANSCRIPTIONAL REGULATOR"/>
    <property type="match status" value="1"/>
</dbReference>
<sequence>MIYKKIKPKKIYEEVADSLLQMIKQGEFHPGDRLSSVEQLSESFQVSRSAVREALSALRAMGILDIRQGEGTFIKEFHADMLSLPVSTAVLMRKDDLAHLLEIRRILEVGAVAAAAQRRNESNLADMKKSLQEMKDAFGNEELGEQADFAFHLAIAEASQNPLLVSLMNSVSGIMVETMRETRRLWLYGKQVTSERLYHDHEQIYEAIEQQDEVLAQKRILEHLGAVEQVLSKFIRPTE</sequence>
<keyword evidence="3" id="KW-0804">Transcription</keyword>
<keyword evidence="6" id="KW-1185">Reference proteome</keyword>
<dbReference type="Pfam" id="PF07729">
    <property type="entry name" value="FCD"/>
    <property type="match status" value="1"/>
</dbReference>
<dbReference type="InterPro" id="IPR036388">
    <property type="entry name" value="WH-like_DNA-bd_sf"/>
</dbReference>
<keyword evidence="5" id="KW-0670">Pyruvate</keyword>
<dbReference type="CDD" id="cd07377">
    <property type="entry name" value="WHTH_GntR"/>
    <property type="match status" value="1"/>
</dbReference>
<dbReference type="InterPro" id="IPR000524">
    <property type="entry name" value="Tscrpt_reg_HTH_GntR"/>
</dbReference>
<dbReference type="PROSITE" id="PS50949">
    <property type="entry name" value="HTH_GNTR"/>
    <property type="match status" value="1"/>
</dbReference>
<dbReference type="Gene3D" id="1.20.120.530">
    <property type="entry name" value="GntR ligand-binding domain-like"/>
    <property type="match status" value="1"/>
</dbReference>
<dbReference type="SUPFAM" id="SSF46785">
    <property type="entry name" value="Winged helix' DNA-binding domain"/>
    <property type="match status" value="1"/>
</dbReference>
<organism evidence="5 6">
    <name type="scientific">Sutcliffiella tianshenii</name>
    <dbReference type="NCBI Taxonomy" id="1463404"/>
    <lineage>
        <taxon>Bacteria</taxon>
        <taxon>Bacillati</taxon>
        <taxon>Bacillota</taxon>
        <taxon>Bacilli</taxon>
        <taxon>Bacillales</taxon>
        <taxon>Bacillaceae</taxon>
        <taxon>Sutcliffiella</taxon>
    </lineage>
</organism>
<dbReference type="PANTHER" id="PTHR43537">
    <property type="entry name" value="TRANSCRIPTIONAL REGULATOR, GNTR FAMILY"/>
    <property type="match status" value="1"/>
</dbReference>
<dbReference type="Proteomes" id="UP000737402">
    <property type="component" value="Unassembled WGS sequence"/>
</dbReference>
<dbReference type="PRINTS" id="PR00035">
    <property type="entry name" value="HTHGNTR"/>
</dbReference>
<keyword evidence="1" id="KW-0805">Transcription regulation</keyword>
<evidence type="ECO:0000256" key="1">
    <source>
        <dbReference type="ARBA" id="ARBA00023015"/>
    </source>
</evidence>
<dbReference type="Gene3D" id="1.10.10.10">
    <property type="entry name" value="Winged helix-like DNA-binding domain superfamily/Winged helix DNA-binding domain"/>
    <property type="match status" value="1"/>
</dbReference>
<feature type="domain" description="HTH gntR-type" evidence="4">
    <location>
        <begin position="9"/>
        <end position="77"/>
    </location>
</feature>
<proteinExistence type="predicted"/>
<evidence type="ECO:0000313" key="5">
    <source>
        <dbReference type="EMBL" id="MBM7619798.1"/>
    </source>
</evidence>
<evidence type="ECO:0000256" key="2">
    <source>
        <dbReference type="ARBA" id="ARBA00023125"/>
    </source>
</evidence>
<evidence type="ECO:0000313" key="6">
    <source>
        <dbReference type="Proteomes" id="UP000737402"/>
    </source>
</evidence>
<dbReference type="RefSeq" id="WP_204415047.1">
    <property type="nucleotide sequence ID" value="NZ_JAFBED010000003.1"/>
</dbReference>
<dbReference type="InterPro" id="IPR008920">
    <property type="entry name" value="TF_FadR/GntR_C"/>
</dbReference>
<dbReference type="Pfam" id="PF00392">
    <property type="entry name" value="GntR"/>
    <property type="match status" value="1"/>
</dbReference>
<evidence type="ECO:0000259" key="4">
    <source>
        <dbReference type="PROSITE" id="PS50949"/>
    </source>
</evidence>
<dbReference type="SMART" id="SM00345">
    <property type="entry name" value="HTH_GNTR"/>
    <property type="match status" value="1"/>
</dbReference>
<gene>
    <name evidence="5" type="ORF">JOC95_001650</name>
</gene>
<accession>A0ABS2NZK5</accession>
<dbReference type="SUPFAM" id="SSF48008">
    <property type="entry name" value="GntR ligand-binding domain-like"/>
    <property type="match status" value="1"/>
</dbReference>
<comment type="caution">
    <text evidence="5">The sequence shown here is derived from an EMBL/GenBank/DDBJ whole genome shotgun (WGS) entry which is preliminary data.</text>
</comment>